<evidence type="ECO:0000256" key="1">
    <source>
        <dbReference type="SAM" id="Phobius"/>
    </source>
</evidence>
<evidence type="ECO:0000313" key="2">
    <source>
        <dbReference type="EMBL" id="QDH46558.1"/>
    </source>
</evidence>
<proteinExistence type="predicted"/>
<feature type="transmembrane region" description="Helical" evidence="1">
    <location>
        <begin position="37"/>
        <end position="59"/>
    </location>
</feature>
<dbReference type="Pfam" id="PF11750">
    <property type="entry name" value="DUF3307"/>
    <property type="match status" value="1"/>
</dbReference>
<name>A0A513ZZV7_9CAUD</name>
<evidence type="ECO:0000313" key="3">
    <source>
        <dbReference type="Proteomes" id="UP000319466"/>
    </source>
</evidence>
<keyword evidence="3" id="KW-1185">Reference proteome</keyword>
<sequence length="124" mass="14912">MDMYIVFFLLVIFQIKHFVADYILQNTYMLGKFRKKGWVLPLSAHCIEHGIFTFLIFLWAGVEKALMLAAVDFSLHFVMDRIKASPNIGGRYNNQQPQYWYMLGFDQMFHHLTHYWLIWYALYC</sequence>
<keyword evidence="1" id="KW-1133">Transmembrane helix</keyword>
<feature type="transmembrane region" description="Helical" evidence="1">
    <location>
        <begin position="6"/>
        <end position="25"/>
    </location>
</feature>
<keyword evidence="1" id="KW-0812">Transmembrane</keyword>
<gene>
    <name evidence="2" type="ORF">LAh6_127</name>
</gene>
<evidence type="ECO:0008006" key="4">
    <source>
        <dbReference type="Google" id="ProtNLM"/>
    </source>
</evidence>
<organism evidence="2 3">
    <name type="scientific">Aeromonas phage LAh_6</name>
    <dbReference type="NCBI Taxonomy" id="2591030"/>
    <lineage>
        <taxon>Viruses</taxon>
        <taxon>Duplodnaviria</taxon>
        <taxon>Heunggongvirae</taxon>
        <taxon>Uroviricota</taxon>
        <taxon>Caudoviricetes</taxon>
        <taxon>Grimontviridae</taxon>
        <taxon>Lahexavirus</taxon>
        <taxon>Lahexavirus LAh6</taxon>
    </lineage>
</organism>
<keyword evidence="1" id="KW-0472">Membrane</keyword>
<accession>A0A513ZZV7</accession>
<reference evidence="2 3" key="1">
    <citation type="submission" date="2019-04" db="EMBL/GenBank/DDBJ databases">
        <title>Novel bacteriophages capable of disrupting biofilms from clinical strains of Aeromonas hydrophila with intrinsic antibiotic resistance.</title>
        <authorList>
            <person name="Kabwe M."/>
            <person name="Brown T.L."/>
            <person name="Speirs L."/>
            <person name="Ku H."/>
            <person name="Leach M."/>
            <person name="Chan H.T."/>
            <person name="Petrovski S."/>
            <person name="Lock P."/>
            <person name="Tucci J."/>
        </authorList>
    </citation>
    <scope>NUCLEOTIDE SEQUENCE [LARGE SCALE GENOMIC DNA]</scope>
</reference>
<dbReference type="InterPro" id="IPR021737">
    <property type="entry name" value="Phage_phiKZ_Orf197"/>
</dbReference>
<dbReference type="EMBL" id="MK838112">
    <property type="protein sequence ID" value="QDH46558.1"/>
    <property type="molecule type" value="Genomic_DNA"/>
</dbReference>
<dbReference type="Proteomes" id="UP000319466">
    <property type="component" value="Segment"/>
</dbReference>
<protein>
    <recommendedName>
        <fullName evidence="4">DUF3307 domain-containing protein</fullName>
    </recommendedName>
</protein>